<proteinExistence type="predicted"/>
<feature type="transmembrane region" description="Helical" evidence="2">
    <location>
        <begin position="400"/>
        <end position="421"/>
    </location>
</feature>
<feature type="transmembrane region" description="Helical" evidence="2">
    <location>
        <begin position="674"/>
        <end position="702"/>
    </location>
</feature>
<dbReference type="InterPro" id="IPR046623">
    <property type="entry name" value="DUF6536"/>
</dbReference>
<evidence type="ECO:0000313" key="4">
    <source>
        <dbReference type="EMBL" id="KAH7044495.1"/>
    </source>
</evidence>
<feature type="compositionally biased region" description="Acidic residues" evidence="1">
    <location>
        <begin position="40"/>
        <end position="51"/>
    </location>
</feature>
<dbReference type="PANTHER" id="PTHR35395:SF1">
    <property type="entry name" value="DUF6536 DOMAIN-CONTAINING PROTEIN"/>
    <property type="match status" value="1"/>
</dbReference>
<dbReference type="PANTHER" id="PTHR35395">
    <property type="entry name" value="DUF6536 DOMAIN-CONTAINING PROTEIN"/>
    <property type="match status" value="1"/>
</dbReference>
<organism evidence="4 5">
    <name type="scientific">Macrophomina phaseolina</name>
    <dbReference type="NCBI Taxonomy" id="35725"/>
    <lineage>
        <taxon>Eukaryota</taxon>
        <taxon>Fungi</taxon>
        <taxon>Dikarya</taxon>
        <taxon>Ascomycota</taxon>
        <taxon>Pezizomycotina</taxon>
        <taxon>Dothideomycetes</taxon>
        <taxon>Dothideomycetes incertae sedis</taxon>
        <taxon>Botryosphaeriales</taxon>
        <taxon>Botryosphaeriaceae</taxon>
        <taxon>Macrophomina</taxon>
    </lineage>
</organism>
<dbReference type="EMBL" id="JAGTJR010000020">
    <property type="protein sequence ID" value="KAH7044495.1"/>
    <property type="molecule type" value="Genomic_DNA"/>
</dbReference>
<feature type="transmembrane region" description="Helical" evidence="2">
    <location>
        <begin position="634"/>
        <end position="654"/>
    </location>
</feature>
<dbReference type="Proteomes" id="UP000774617">
    <property type="component" value="Unassembled WGS sequence"/>
</dbReference>
<name>A0ABQ8G4D5_9PEZI</name>
<keyword evidence="2" id="KW-0812">Transmembrane</keyword>
<accession>A0ABQ8G4D5</accession>
<evidence type="ECO:0000256" key="2">
    <source>
        <dbReference type="SAM" id="Phobius"/>
    </source>
</evidence>
<feature type="transmembrane region" description="Helical" evidence="2">
    <location>
        <begin position="148"/>
        <end position="170"/>
    </location>
</feature>
<feature type="non-terminal residue" evidence="4">
    <location>
        <position position="1"/>
    </location>
</feature>
<dbReference type="Pfam" id="PF20163">
    <property type="entry name" value="DUF6536"/>
    <property type="match status" value="1"/>
</dbReference>
<protein>
    <recommendedName>
        <fullName evidence="3">DUF6536 domain-containing protein</fullName>
    </recommendedName>
</protein>
<keyword evidence="2" id="KW-1133">Transmembrane helix</keyword>
<feature type="transmembrane region" description="Helical" evidence="2">
    <location>
        <begin position="502"/>
        <end position="524"/>
    </location>
</feature>
<comment type="caution">
    <text evidence="4">The sequence shown here is derived from an EMBL/GenBank/DDBJ whole genome shotgun (WGS) entry which is preliminary data.</text>
</comment>
<reference evidence="4 5" key="1">
    <citation type="journal article" date="2021" name="Nat. Commun.">
        <title>Genetic determinants of endophytism in the Arabidopsis root mycobiome.</title>
        <authorList>
            <person name="Mesny F."/>
            <person name="Miyauchi S."/>
            <person name="Thiergart T."/>
            <person name="Pickel B."/>
            <person name="Atanasova L."/>
            <person name="Karlsson M."/>
            <person name="Huettel B."/>
            <person name="Barry K.W."/>
            <person name="Haridas S."/>
            <person name="Chen C."/>
            <person name="Bauer D."/>
            <person name="Andreopoulos W."/>
            <person name="Pangilinan J."/>
            <person name="LaButti K."/>
            <person name="Riley R."/>
            <person name="Lipzen A."/>
            <person name="Clum A."/>
            <person name="Drula E."/>
            <person name="Henrissat B."/>
            <person name="Kohler A."/>
            <person name="Grigoriev I.V."/>
            <person name="Martin F.M."/>
            <person name="Hacquard S."/>
        </authorList>
    </citation>
    <scope>NUCLEOTIDE SEQUENCE [LARGE SCALE GENOMIC DNA]</scope>
    <source>
        <strain evidence="4 5">MPI-SDFR-AT-0080</strain>
    </source>
</reference>
<gene>
    <name evidence="4" type="ORF">B0J12DRAFT_670541</name>
</gene>
<sequence length="791" mass="88179">MSHPYLLANSSIAPMASSNHESFKLAPRATHLDPDGSGMSEEEPLMAPLPDEDPYSSVRFGTRPLFRPWFPEVEPDHPRSKGWLRKLSDRDVALLVLLGVSTSVFIFNALVAARALHEYGFSSNINNLLGNDDTTCDQVKEYNKWLHFAINALSTTLLGSSNYCALLLVAPTRADVNKAHPEKRWFDIGVQSWNNLFRIDRTRRVLWFSLMVSSGLLHLTWNSAVFIAVPVSQNSVALVTSDFGPDDPWDGGSRELLELRRNAAHGERLTPEACIERYAGQKAGLLDVLLVSSNITTNHGLSFATNSSSSLLQNFTVGGGVDWAIAGSWMCSARAKPGEITNTLCTKESLLPKAATWTYFGTHFSRSHEQRLDKVFWPHVDHCISAGEPRSMGNKCALRMGSAILGMVCILNVAKCVCISWTARLHFKTQSTDGEANPQLVSPYLVTVGDAIASFLETPDEQTRNLPVVDKSHFSQNSWPDRQSFAQPREYRWFKAATTRRWLVTITLCTAMLVIVSILLAMTIQSQKNHGIPTDISSLWRYKLGWTQLWATALTTVMRKMNSTAGFFFATFFANMFQVIVSALYFLYNNLLTVMLVSAEWNNFISERKILRVSPPRGIQRSGYFLSLPYKYSITLMVFSLLLHWTISQSVFVIQTIGYRAPDFDSDSTLDASVIGYSSIGIIFSMDLGVLLVIGLAMLGFLAKYKPKKLEHVRPGQDDPTYPMPLVSTCSAAISAACHRHIEDVDAHLLPVRWGYVTDVAGEEPVARNGRFCFTTARKVHFPSTQDVFNG</sequence>
<evidence type="ECO:0000313" key="5">
    <source>
        <dbReference type="Proteomes" id="UP000774617"/>
    </source>
</evidence>
<evidence type="ECO:0000256" key="1">
    <source>
        <dbReference type="SAM" id="MobiDB-lite"/>
    </source>
</evidence>
<feature type="transmembrane region" description="Helical" evidence="2">
    <location>
        <begin position="92"/>
        <end position="113"/>
    </location>
</feature>
<feature type="transmembrane region" description="Helical" evidence="2">
    <location>
        <begin position="567"/>
        <end position="588"/>
    </location>
</feature>
<evidence type="ECO:0000259" key="3">
    <source>
        <dbReference type="Pfam" id="PF20163"/>
    </source>
</evidence>
<feature type="transmembrane region" description="Helical" evidence="2">
    <location>
        <begin position="205"/>
        <end position="229"/>
    </location>
</feature>
<keyword evidence="2" id="KW-0472">Membrane</keyword>
<feature type="region of interest" description="Disordered" evidence="1">
    <location>
        <begin position="28"/>
        <end position="51"/>
    </location>
</feature>
<keyword evidence="5" id="KW-1185">Reference proteome</keyword>
<feature type="domain" description="DUF6536" evidence="3">
    <location>
        <begin position="94"/>
        <end position="243"/>
    </location>
</feature>